<reference evidence="1 2" key="1">
    <citation type="journal article" date="2023" name="Nucleic Acids Res.">
        <title>The hologenome of Daphnia magna reveals possible DNA methylation and microbiome-mediated evolution of the host genome.</title>
        <authorList>
            <person name="Chaturvedi A."/>
            <person name="Li X."/>
            <person name="Dhandapani V."/>
            <person name="Marshall H."/>
            <person name="Kissane S."/>
            <person name="Cuenca-Cambronero M."/>
            <person name="Asole G."/>
            <person name="Calvet F."/>
            <person name="Ruiz-Romero M."/>
            <person name="Marangio P."/>
            <person name="Guigo R."/>
            <person name="Rago D."/>
            <person name="Mirbahai L."/>
            <person name="Eastwood N."/>
            <person name="Colbourne J.K."/>
            <person name="Zhou J."/>
            <person name="Mallon E."/>
            <person name="Orsini L."/>
        </authorList>
    </citation>
    <scope>NUCLEOTIDE SEQUENCE [LARGE SCALE GENOMIC DNA]</scope>
    <source>
        <strain evidence="1">LRV0_1</strain>
    </source>
</reference>
<proteinExistence type="predicted"/>
<comment type="caution">
    <text evidence="1">The sequence shown here is derived from an EMBL/GenBank/DDBJ whole genome shotgun (WGS) entry which is preliminary data.</text>
</comment>
<protein>
    <submittedName>
        <fullName evidence="1">Uncharacterized protein</fullName>
    </submittedName>
</protein>
<organism evidence="1 2">
    <name type="scientific">Daphnia magna</name>
    <dbReference type="NCBI Taxonomy" id="35525"/>
    <lineage>
        <taxon>Eukaryota</taxon>
        <taxon>Metazoa</taxon>
        <taxon>Ecdysozoa</taxon>
        <taxon>Arthropoda</taxon>
        <taxon>Crustacea</taxon>
        <taxon>Branchiopoda</taxon>
        <taxon>Diplostraca</taxon>
        <taxon>Cladocera</taxon>
        <taxon>Anomopoda</taxon>
        <taxon>Daphniidae</taxon>
        <taxon>Daphnia</taxon>
    </lineage>
</organism>
<dbReference type="Proteomes" id="UP001234178">
    <property type="component" value="Unassembled WGS sequence"/>
</dbReference>
<dbReference type="EMBL" id="JAOYFB010000040">
    <property type="protein sequence ID" value="KAK4035790.1"/>
    <property type="molecule type" value="Genomic_DNA"/>
</dbReference>
<sequence>MEFSHYFITFMNFQNWELSKDLLKLINVNRHALSRKETRMSFRFEVEVLSGSVIDHLCYAIKKDI</sequence>
<keyword evidence="2" id="KW-1185">Reference proteome</keyword>
<evidence type="ECO:0000313" key="1">
    <source>
        <dbReference type="EMBL" id="KAK4035790.1"/>
    </source>
</evidence>
<evidence type="ECO:0000313" key="2">
    <source>
        <dbReference type="Proteomes" id="UP001234178"/>
    </source>
</evidence>
<name>A0ABR0B2A2_9CRUS</name>
<gene>
    <name evidence="1" type="ORF">OUZ56_027873</name>
</gene>
<accession>A0ABR0B2A2</accession>